<keyword evidence="3" id="KW-1185">Reference proteome</keyword>
<reference evidence="2" key="1">
    <citation type="submission" date="2022-10" db="EMBL/GenBank/DDBJ databases">
        <title>The complete genomes of actinobacterial strains from the NBC collection.</title>
        <authorList>
            <person name="Joergensen T.S."/>
            <person name="Alvarez Arevalo M."/>
            <person name="Sterndorff E.B."/>
            <person name="Faurdal D."/>
            <person name="Vuksanovic O."/>
            <person name="Mourched A.-S."/>
            <person name="Charusanti P."/>
            <person name="Shaw S."/>
            <person name="Blin K."/>
            <person name="Weber T."/>
        </authorList>
    </citation>
    <scope>NUCLEOTIDE SEQUENCE</scope>
    <source>
        <strain evidence="2">NBC_01436</strain>
    </source>
</reference>
<dbReference type="Proteomes" id="UP001431926">
    <property type="component" value="Chromosome"/>
</dbReference>
<accession>A0ABZ1ZFA3</accession>
<gene>
    <name evidence="2" type="ORF">OG367_08615</name>
</gene>
<dbReference type="InterPro" id="IPR036390">
    <property type="entry name" value="WH_DNA-bd_sf"/>
</dbReference>
<evidence type="ECO:0000256" key="1">
    <source>
        <dbReference type="SAM" id="MobiDB-lite"/>
    </source>
</evidence>
<evidence type="ECO:0000313" key="3">
    <source>
        <dbReference type="Proteomes" id="UP001431926"/>
    </source>
</evidence>
<evidence type="ECO:0000313" key="2">
    <source>
        <dbReference type="EMBL" id="WUX36292.1"/>
    </source>
</evidence>
<dbReference type="EMBL" id="CP109491">
    <property type="protein sequence ID" value="WUX36292.1"/>
    <property type="molecule type" value="Genomic_DNA"/>
</dbReference>
<proteinExistence type="predicted"/>
<dbReference type="SUPFAM" id="SSF46785">
    <property type="entry name" value="Winged helix' DNA-binding domain"/>
    <property type="match status" value="1"/>
</dbReference>
<name>A0ABZ1ZFA3_STRAQ</name>
<organism evidence="2 3">
    <name type="scientific">Streptomyces anulatus</name>
    <name type="common">Streptomyces chrysomallus</name>
    <dbReference type="NCBI Taxonomy" id="1892"/>
    <lineage>
        <taxon>Bacteria</taxon>
        <taxon>Bacillati</taxon>
        <taxon>Actinomycetota</taxon>
        <taxon>Actinomycetes</taxon>
        <taxon>Kitasatosporales</taxon>
        <taxon>Streptomycetaceae</taxon>
        <taxon>Streptomyces</taxon>
    </lineage>
</organism>
<dbReference type="RefSeq" id="WP_098021529.1">
    <property type="nucleotide sequence ID" value="NZ_CP108640.1"/>
</dbReference>
<feature type="region of interest" description="Disordered" evidence="1">
    <location>
        <begin position="203"/>
        <end position="226"/>
    </location>
</feature>
<sequence length="226" mass="24568">MTSSPPDRLSRTALDHRIETAVGRSVEELRQHRHDGLLDAPHTALADAHRDLVAAERDVGFYRLRLARLASSDLPVDQALFARIDRTLDQLAQAARRRDAKQISAAAALEPIEASAPRQVPRQIPTKDVAALLAIAQGAKLHEHLVTHRLTVATPTRTRISYAQLQRLEADGFVERDSSHPVQAGQPVTLTDAGRAVLTIPRRAGAPGTAPAPLPPAFPAVSRPRR</sequence>
<evidence type="ECO:0008006" key="4">
    <source>
        <dbReference type="Google" id="ProtNLM"/>
    </source>
</evidence>
<protein>
    <recommendedName>
        <fullName evidence="4">MarR family transcriptional regulator</fullName>
    </recommendedName>
</protein>